<keyword evidence="2" id="KW-1185">Reference proteome</keyword>
<accession>A0A9R1VRB1</accession>
<name>A0A9R1VRB1_LACSA</name>
<sequence length="217" mass="24607">MSFEAFFPTKVDHNQNPFKHVRKEGKKEVGGQDEHYNYFRKDDHNKDRCFKQIGYPECSGGLILDICDAYEFSGPGWGNLGEVISPDESLRLTTQLRASFGSVSHNGLWNAIVFDEYGFPIHLHLPSFELKKIINEMLESNLNVGVTNDIPDLVSSRVVNIDVAPVEKNLNIEVNMEFEIGSKKVEGMESRVINSINMEHRIPGDDLKGDMYGIQEE</sequence>
<protein>
    <submittedName>
        <fullName evidence="1">Uncharacterized protein</fullName>
    </submittedName>
</protein>
<organism evidence="1 2">
    <name type="scientific">Lactuca sativa</name>
    <name type="common">Garden lettuce</name>
    <dbReference type="NCBI Taxonomy" id="4236"/>
    <lineage>
        <taxon>Eukaryota</taxon>
        <taxon>Viridiplantae</taxon>
        <taxon>Streptophyta</taxon>
        <taxon>Embryophyta</taxon>
        <taxon>Tracheophyta</taxon>
        <taxon>Spermatophyta</taxon>
        <taxon>Magnoliopsida</taxon>
        <taxon>eudicotyledons</taxon>
        <taxon>Gunneridae</taxon>
        <taxon>Pentapetalae</taxon>
        <taxon>asterids</taxon>
        <taxon>campanulids</taxon>
        <taxon>Asterales</taxon>
        <taxon>Asteraceae</taxon>
        <taxon>Cichorioideae</taxon>
        <taxon>Cichorieae</taxon>
        <taxon>Lactucinae</taxon>
        <taxon>Lactuca</taxon>
    </lineage>
</organism>
<evidence type="ECO:0000313" key="2">
    <source>
        <dbReference type="Proteomes" id="UP000235145"/>
    </source>
</evidence>
<dbReference type="Proteomes" id="UP000235145">
    <property type="component" value="Unassembled WGS sequence"/>
</dbReference>
<gene>
    <name evidence="1" type="ORF">LSAT_V11C400174830</name>
</gene>
<evidence type="ECO:0000313" key="1">
    <source>
        <dbReference type="EMBL" id="KAJ0210583.1"/>
    </source>
</evidence>
<comment type="caution">
    <text evidence="1">The sequence shown here is derived from an EMBL/GenBank/DDBJ whole genome shotgun (WGS) entry which is preliminary data.</text>
</comment>
<dbReference type="EMBL" id="NBSK02000004">
    <property type="protein sequence ID" value="KAJ0210583.1"/>
    <property type="molecule type" value="Genomic_DNA"/>
</dbReference>
<proteinExistence type="predicted"/>
<reference evidence="1 2" key="1">
    <citation type="journal article" date="2017" name="Nat. Commun.">
        <title>Genome assembly with in vitro proximity ligation data and whole-genome triplication in lettuce.</title>
        <authorList>
            <person name="Reyes-Chin-Wo S."/>
            <person name="Wang Z."/>
            <person name="Yang X."/>
            <person name="Kozik A."/>
            <person name="Arikit S."/>
            <person name="Song C."/>
            <person name="Xia L."/>
            <person name="Froenicke L."/>
            <person name="Lavelle D.O."/>
            <person name="Truco M.J."/>
            <person name="Xia R."/>
            <person name="Zhu S."/>
            <person name="Xu C."/>
            <person name="Xu H."/>
            <person name="Xu X."/>
            <person name="Cox K."/>
            <person name="Korf I."/>
            <person name="Meyers B.C."/>
            <person name="Michelmore R.W."/>
        </authorList>
    </citation>
    <scope>NUCLEOTIDE SEQUENCE [LARGE SCALE GENOMIC DNA]</scope>
    <source>
        <strain evidence="2">cv. Salinas</strain>
        <tissue evidence="1">Seedlings</tissue>
    </source>
</reference>
<dbReference type="AlphaFoldDB" id="A0A9R1VRB1"/>